<evidence type="ECO:0000313" key="3">
    <source>
        <dbReference type="EMBL" id="ODM98903.1"/>
    </source>
</evidence>
<dbReference type="InterPro" id="IPR011993">
    <property type="entry name" value="PH-like_dom_sf"/>
</dbReference>
<reference evidence="3 4" key="1">
    <citation type="journal article" date="2016" name="Genome Biol. Evol.">
        <title>Gene Family Evolution Reflects Adaptation to Soil Environmental Stressors in the Genome of the Collembolan Orchesella cincta.</title>
        <authorList>
            <person name="Faddeeva-Vakhrusheva A."/>
            <person name="Derks M.F."/>
            <person name="Anvar S.Y."/>
            <person name="Agamennone V."/>
            <person name="Suring W."/>
            <person name="Smit S."/>
            <person name="van Straalen N.M."/>
            <person name="Roelofs D."/>
        </authorList>
    </citation>
    <scope>NUCLEOTIDE SEQUENCE [LARGE SCALE GENOMIC DNA]</scope>
    <source>
        <tissue evidence="3">Mixed pool</tissue>
    </source>
</reference>
<feature type="region of interest" description="Disordered" evidence="1">
    <location>
        <begin position="150"/>
        <end position="212"/>
    </location>
</feature>
<dbReference type="InterPro" id="IPR051133">
    <property type="entry name" value="Adapter_Engulfment-Domain"/>
</dbReference>
<keyword evidence="3" id="KW-0449">Lipoprotein</keyword>
<dbReference type="STRING" id="48709.A0A1D2N0T6"/>
<name>A0A1D2N0T6_ORCCI</name>
<dbReference type="OrthoDB" id="9994289at2759"/>
<dbReference type="PROSITE" id="PS01179">
    <property type="entry name" value="PID"/>
    <property type="match status" value="1"/>
</dbReference>
<gene>
    <name evidence="3" type="ORF">Ocin01_07767</name>
</gene>
<evidence type="ECO:0000313" key="4">
    <source>
        <dbReference type="Proteomes" id="UP000094527"/>
    </source>
</evidence>
<feature type="compositionally biased region" description="Basic and acidic residues" evidence="1">
    <location>
        <begin position="180"/>
        <end position="194"/>
    </location>
</feature>
<keyword evidence="4" id="KW-1185">Reference proteome</keyword>
<dbReference type="Proteomes" id="UP000094527">
    <property type="component" value="Unassembled WGS sequence"/>
</dbReference>
<evidence type="ECO:0000256" key="1">
    <source>
        <dbReference type="SAM" id="MobiDB-lite"/>
    </source>
</evidence>
<dbReference type="SMART" id="SM00462">
    <property type="entry name" value="PTB"/>
    <property type="match status" value="1"/>
</dbReference>
<dbReference type="Pfam" id="PF14719">
    <property type="entry name" value="PID_2"/>
    <property type="match status" value="1"/>
</dbReference>
<accession>A0A1D2N0T6</accession>
<dbReference type="InterPro" id="IPR006020">
    <property type="entry name" value="PTB/PI_dom"/>
</dbReference>
<dbReference type="PANTHER" id="PTHR11232">
    <property type="entry name" value="PHOSPHOTYROSINE INTERACTION DOMAIN-CONTAINING FAMILY MEMBER"/>
    <property type="match status" value="1"/>
</dbReference>
<dbReference type="EMBL" id="LJIJ01000312">
    <property type="protein sequence ID" value="ODM98903.1"/>
    <property type="molecule type" value="Genomic_DNA"/>
</dbReference>
<protein>
    <submittedName>
        <fullName evidence="3">Low density lipoprotein receptor adapter protein 1-B</fullName>
    </submittedName>
</protein>
<dbReference type="Gene3D" id="2.30.29.30">
    <property type="entry name" value="Pleckstrin-homology domain (PH domain)/Phosphotyrosine-binding domain (PTB)"/>
    <property type="match status" value="1"/>
</dbReference>
<keyword evidence="3" id="KW-0675">Receptor</keyword>
<feature type="compositionally biased region" description="Acidic residues" evidence="1">
    <location>
        <begin position="201"/>
        <end position="212"/>
    </location>
</feature>
<dbReference type="AlphaFoldDB" id="A0A1D2N0T6"/>
<dbReference type="PANTHER" id="PTHR11232:SF57">
    <property type="entry name" value="RE46159P"/>
    <property type="match status" value="1"/>
</dbReference>
<sequence>MEVNNSTSTTFVVKYLGFRTTSHLWGIKYTRNPVDEMVKQAKMQLTSDKQPLPLLKLQVSSAGIHVSPMPQNQNPSCPTGRFPIEAISYGVQDIVYTRVFAMIVVNESQKVTADSLPFRCHAFVCDSRETARKLTIELASAFEVYSKRVKGEGKDGGDARSTSSADGETDKGAVKKKKKFAIDLRSPEEIRKEAGAAGEGEPSEEFPDFSEA</sequence>
<evidence type="ECO:0000259" key="2">
    <source>
        <dbReference type="PROSITE" id="PS01179"/>
    </source>
</evidence>
<organism evidence="3 4">
    <name type="scientific">Orchesella cincta</name>
    <name type="common">Springtail</name>
    <name type="synonym">Podura cincta</name>
    <dbReference type="NCBI Taxonomy" id="48709"/>
    <lineage>
        <taxon>Eukaryota</taxon>
        <taxon>Metazoa</taxon>
        <taxon>Ecdysozoa</taxon>
        <taxon>Arthropoda</taxon>
        <taxon>Hexapoda</taxon>
        <taxon>Collembola</taxon>
        <taxon>Entomobryomorpha</taxon>
        <taxon>Entomobryoidea</taxon>
        <taxon>Orchesellidae</taxon>
        <taxon>Orchesellinae</taxon>
        <taxon>Orchesella</taxon>
    </lineage>
</organism>
<feature type="domain" description="PID" evidence="2">
    <location>
        <begin position="83"/>
        <end position="148"/>
    </location>
</feature>
<comment type="caution">
    <text evidence="3">The sequence shown here is derived from an EMBL/GenBank/DDBJ whole genome shotgun (WGS) entry which is preliminary data.</text>
</comment>
<dbReference type="SUPFAM" id="SSF50729">
    <property type="entry name" value="PH domain-like"/>
    <property type="match status" value="1"/>
</dbReference>
<dbReference type="OMA" id="LPNCDLK"/>
<proteinExistence type="predicted"/>